<organism evidence="2 3">
    <name type="scientific">Pisolithus tinctorius Marx 270</name>
    <dbReference type="NCBI Taxonomy" id="870435"/>
    <lineage>
        <taxon>Eukaryota</taxon>
        <taxon>Fungi</taxon>
        <taxon>Dikarya</taxon>
        <taxon>Basidiomycota</taxon>
        <taxon>Agaricomycotina</taxon>
        <taxon>Agaricomycetes</taxon>
        <taxon>Agaricomycetidae</taxon>
        <taxon>Boletales</taxon>
        <taxon>Sclerodermatineae</taxon>
        <taxon>Pisolithaceae</taxon>
        <taxon>Pisolithus</taxon>
    </lineage>
</organism>
<dbReference type="Pfam" id="PF20415">
    <property type="entry name" value="DUF6699"/>
    <property type="match status" value="1"/>
</dbReference>
<gene>
    <name evidence="2" type="ORF">M404DRAFT_925051</name>
</gene>
<dbReference type="InterPro" id="IPR046522">
    <property type="entry name" value="DUF6699"/>
</dbReference>
<protein>
    <recommendedName>
        <fullName evidence="1">DUF6699 domain-containing protein</fullName>
    </recommendedName>
</protein>
<dbReference type="HOGENOM" id="CLU_066470_0_0_1"/>
<sequence>MSSPYTYPAAAFEPAPYLNYTPYQPSTPFIPPATTNSLYSPLPAASPYIRSFTPTNDFPYNGDTAWYHQPYRSRSRSWVDGMPPSPFLQSARSLYRSRRHSFGGMYSPWNDAVPYSPWGYQGANQDFLLHPLLNGDSTLSDLYFDLSSPTFSPMRVLATEQFVLISEGELRQAATTPPITKMRIIHDAIPQWPIDIELRYNEYTTGTITVGDVLRMIHHSVRRQISHADWAMVNHWERRAISHAYTRRYSSVPQLAQLEASRGVRRVDYLRDRHIFRGLIKTYDTDGFWCWKMIT</sequence>
<evidence type="ECO:0000259" key="1">
    <source>
        <dbReference type="Pfam" id="PF20415"/>
    </source>
</evidence>
<dbReference type="InParanoid" id="A0A0C3IIZ4"/>
<name>A0A0C3IIZ4_PISTI</name>
<dbReference type="STRING" id="870435.A0A0C3IIZ4"/>
<feature type="domain" description="DUF6699" evidence="1">
    <location>
        <begin position="142"/>
        <end position="282"/>
    </location>
</feature>
<evidence type="ECO:0000313" key="2">
    <source>
        <dbReference type="EMBL" id="KIN96952.1"/>
    </source>
</evidence>
<evidence type="ECO:0000313" key="3">
    <source>
        <dbReference type="Proteomes" id="UP000054217"/>
    </source>
</evidence>
<proteinExistence type="predicted"/>
<dbReference type="EMBL" id="KN832037">
    <property type="protein sequence ID" value="KIN96952.1"/>
    <property type="molecule type" value="Genomic_DNA"/>
</dbReference>
<keyword evidence="3" id="KW-1185">Reference proteome</keyword>
<reference evidence="3" key="2">
    <citation type="submission" date="2015-01" db="EMBL/GenBank/DDBJ databases">
        <title>Evolutionary Origins and Diversification of the Mycorrhizal Mutualists.</title>
        <authorList>
            <consortium name="DOE Joint Genome Institute"/>
            <consortium name="Mycorrhizal Genomics Consortium"/>
            <person name="Kohler A."/>
            <person name="Kuo A."/>
            <person name="Nagy L.G."/>
            <person name="Floudas D."/>
            <person name="Copeland A."/>
            <person name="Barry K.W."/>
            <person name="Cichocki N."/>
            <person name="Veneault-Fourrey C."/>
            <person name="LaButti K."/>
            <person name="Lindquist E.A."/>
            <person name="Lipzen A."/>
            <person name="Lundell T."/>
            <person name="Morin E."/>
            <person name="Murat C."/>
            <person name="Riley R."/>
            <person name="Ohm R."/>
            <person name="Sun H."/>
            <person name="Tunlid A."/>
            <person name="Henrissat B."/>
            <person name="Grigoriev I.V."/>
            <person name="Hibbett D.S."/>
            <person name="Martin F."/>
        </authorList>
    </citation>
    <scope>NUCLEOTIDE SEQUENCE [LARGE SCALE GENOMIC DNA]</scope>
    <source>
        <strain evidence="3">Marx 270</strain>
    </source>
</reference>
<reference evidence="2 3" key="1">
    <citation type="submission" date="2014-04" db="EMBL/GenBank/DDBJ databases">
        <authorList>
            <consortium name="DOE Joint Genome Institute"/>
            <person name="Kuo A."/>
            <person name="Kohler A."/>
            <person name="Costa M.D."/>
            <person name="Nagy L.G."/>
            <person name="Floudas D."/>
            <person name="Copeland A."/>
            <person name="Barry K.W."/>
            <person name="Cichocki N."/>
            <person name="Veneault-Fourrey C."/>
            <person name="LaButti K."/>
            <person name="Lindquist E.A."/>
            <person name="Lipzen A."/>
            <person name="Lundell T."/>
            <person name="Morin E."/>
            <person name="Murat C."/>
            <person name="Sun H."/>
            <person name="Tunlid A."/>
            <person name="Henrissat B."/>
            <person name="Grigoriev I.V."/>
            <person name="Hibbett D.S."/>
            <person name="Martin F."/>
            <person name="Nordberg H.P."/>
            <person name="Cantor M.N."/>
            <person name="Hua S.X."/>
        </authorList>
    </citation>
    <scope>NUCLEOTIDE SEQUENCE [LARGE SCALE GENOMIC DNA]</scope>
    <source>
        <strain evidence="2 3">Marx 270</strain>
    </source>
</reference>
<accession>A0A0C3IIZ4</accession>
<dbReference type="AlphaFoldDB" id="A0A0C3IIZ4"/>
<dbReference type="Proteomes" id="UP000054217">
    <property type="component" value="Unassembled WGS sequence"/>
</dbReference>
<dbReference type="OrthoDB" id="3251728at2759"/>